<proteinExistence type="predicted"/>
<gene>
    <name evidence="3" type="ORF">ASD8599_00792</name>
</gene>
<dbReference type="Proteomes" id="UP000244880">
    <property type="component" value="Unassembled WGS sequence"/>
</dbReference>
<name>A0A2R8BAF6_9RHOB</name>
<accession>A0A2R8BAF6</accession>
<dbReference type="EMBL" id="OMOR01000001">
    <property type="protein sequence ID" value="SPH20052.1"/>
    <property type="molecule type" value="Genomic_DNA"/>
</dbReference>
<evidence type="ECO:0000259" key="2">
    <source>
        <dbReference type="Pfam" id="PF11412"/>
    </source>
</evidence>
<feature type="chain" id="PRO_5015330684" description="Thiol:disulfide interchange protein DsbD N-terminal domain-containing protein" evidence="1">
    <location>
        <begin position="21"/>
        <end position="271"/>
    </location>
</feature>
<dbReference type="InterPro" id="IPR028250">
    <property type="entry name" value="DsbDN"/>
</dbReference>
<organism evidence="3 4">
    <name type="scientific">Ascidiaceihabitans donghaensis</name>
    <dbReference type="NCBI Taxonomy" id="1510460"/>
    <lineage>
        <taxon>Bacteria</taxon>
        <taxon>Pseudomonadati</taxon>
        <taxon>Pseudomonadota</taxon>
        <taxon>Alphaproteobacteria</taxon>
        <taxon>Rhodobacterales</taxon>
        <taxon>Paracoccaceae</taxon>
        <taxon>Ascidiaceihabitans</taxon>
    </lineage>
</organism>
<keyword evidence="4" id="KW-1185">Reference proteome</keyword>
<sequence>MKYATHTALAALLCSAQALSAQSANVFEDPIAVEVLHGWERADGNRIAALRLTLKPGWKTYWRAPGDAGIPPQFSWSGSRNLDDLRITWPQPYVFHDNGMRSIGYKNQVVIPLHIAPKRTGKPVQIKGRMDLGVCSDICMPHTLRFSATLEDTGGTPTPAIAASLATAPYSAAEAGVKRATCIITPSQDGMRIETRITMPSAGGREETVIEPGVPGVWVSEPKTKRDGRDIVAVSDMVHPNGGPFSVNRANIRITVIGSGHAVDIQGCTAG</sequence>
<dbReference type="RefSeq" id="WP_108827321.1">
    <property type="nucleotide sequence ID" value="NZ_OMOR01000001.1"/>
</dbReference>
<evidence type="ECO:0000313" key="3">
    <source>
        <dbReference type="EMBL" id="SPH20052.1"/>
    </source>
</evidence>
<keyword evidence="1" id="KW-0732">Signal</keyword>
<evidence type="ECO:0000313" key="4">
    <source>
        <dbReference type="Proteomes" id="UP000244880"/>
    </source>
</evidence>
<feature type="signal peptide" evidence="1">
    <location>
        <begin position="1"/>
        <end position="20"/>
    </location>
</feature>
<protein>
    <recommendedName>
        <fullName evidence="2">Thiol:disulfide interchange protein DsbD N-terminal domain-containing protein</fullName>
    </recommendedName>
</protein>
<evidence type="ECO:0000256" key="1">
    <source>
        <dbReference type="SAM" id="SignalP"/>
    </source>
</evidence>
<dbReference type="AlphaFoldDB" id="A0A2R8BAF6"/>
<feature type="domain" description="Thiol:disulfide interchange protein DsbD N-terminal" evidence="2">
    <location>
        <begin position="42"/>
        <end position="148"/>
    </location>
</feature>
<reference evidence="3 4" key="1">
    <citation type="submission" date="2018-03" db="EMBL/GenBank/DDBJ databases">
        <authorList>
            <person name="Keele B.F."/>
        </authorList>
    </citation>
    <scope>NUCLEOTIDE SEQUENCE [LARGE SCALE GENOMIC DNA]</scope>
    <source>
        <strain evidence="3 4">CECT 8599</strain>
    </source>
</reference>
<dbReference type="Pfam" id="PF11412">
    <property type="entry name" value="DsbD_N"/>
    <property type="match status" value="1"/>
</dbReference>
<dbReference type="OrthoDB" id="9811036at2"/>